<protein>
    <submittedName>
        <fullName evidence="1">Uncharacterized protein</fullName>
    </submittedName>
</protein>
<keyword evidence="2" id="KW-1185">Reference proteome</keyword>
<accession>A0ABR6YAM3</accession>
<name>A0ABR6YAM3_9BURK</name>
<organism evidence="1 2">
    <name type="scientific">Undibacterium flavidum</name>
    <dbReference type="NCBI Taxonomy" id="2762297"/>
    <lineage>
        <taxon>Bacteria</taxon>
        <taxon>Pseudomonadati</taxon>
        <taxon>Pseudomonadota</taxon>
        <taxon>Betaproteobacteria</taxon>
        <taxon>Burkholderiales</taxon>
        <taxon>Oxalobacteraceae</taxon>
        <taxon>Undibacterium</taxon>
    </lineage>
</organism>
<dbReference type="EMBL" id="JACOGA010000007">
    <property type="protein sequence ID" value="MBC3873679.1"/>
    <property type="molecule type" value="Genomic_DNA"/>
</dbReference>
<proteinExistence type="predicted"/>
<gene>
    <name evidence="1" type="ORF">H8K55_08770</name>
</gene>
<comment type="caution">
    <text evidence="1">The sequence shown here is derived from an EMBL/GenBank/DDBJ whole genome shotgun (WGS) entry which is preliminary data.</text>
</comment>
<reference evidence="1 2" key="1">
    <citation type="submission" date="2020-08" db="EMBL/GenBank/DDBJ databases">
        <title>Novel species isolated from subtropical streams in China.</title>
        <authorList>
            <person name="Lu H."/>
        </authorList>
    </citation>
    <scope>NUCLEOTIDE SEQUENCE [LARGE SCALE GENOMIC DNA]</scope>
    <source>
        <strain evidence="1 2">LX15W</strain>
    </source>
</reference>
<sequence>MSFDSITGVFKKVKTSDQNNLRLAIAFRSVNDKIPFAQQRKLGDFEHVIYLPNQFSRKVAELDAHAGDDIQELAKRALGLKK</sequence>
<evidence type="ECO:0000313" key="2">
    <source>
        <dbReference type="Proteomes" id="UP000624279"/>
    </source>
</evidence>
<evidence type="ECO:0000313" key="1">
    <source>
        <dbReference type="EMBL" id="MBC3873679.1"/>
    </source>
</evidence>
<dbReference type="Proteomes" id="UP000624279">
    <property type="component" value="Unassembled WGS sequence"/>
</dbReference>
<dbReference type="RefSeq" id="WP_186941717.1">
    <property type="nucleotide sequence ID" value="NZ_JACOGA010000007.1"/>
</dbReference>